<protein>
    <submittedName>
        <fullName evidence="1">Uncharacterized protein</fullName>
    </submittedName>
</protein>
<dbReference type="EMBL" id="BGZK01001092">
    <property type="protein sequence ID" value="GBP70952.1"/>
    <property type="molecule type" value="Genomic_DNA"/>
</dbReference>
<reference evidence="1 2" key="1">
    <citation type="journal article" date="2019" name="Commun. Biol.">
        <title>The bagworm genome reveals a unique fibroin gene that provides high tensile strength.</title>
        <authorList>
            <person name="Kono N."/>
            <person name="Nakamura H."/>
            <person name="Ohtoshi R."/>
            <person name="Tomita M."/>
            <person name="Numata K."/>
            <person name="Arakawa K."/>
        </authorList>
    </citation>
    <scope>NUCLEOTIDE SEQUENCE [LARGE SCALE GENOMIC DNA]</scope>
</reference>
<proteinExistence type="predicted"/>
<dbReference type="AlphaFoldDB" id="A0A4C1Y800"/>
<name>A0A4C1Y800_EUMVA</name>
<gene>
    <name evidence="1" type="ORF">EVAR_48960_1</name>
</gene>
<evidence type="ECO:0000313" key="2">
    <source>
        <dbReference type="Proteomes" id="UP000299102"/>
    </source>
</evidence>
<dbReference type="Proteomes" id="UP000299102">
    <property type="component" value="Unassembled WGS sequence"/>
</dbReference>
<sequence>MPTHRRVIAKACREVPYAVQKRRDVGASARAPTRPTFAFFYRRELFIRFKCSFVCNAQKSSNVRCRTAPVDDTAVCQLYVVRHLGGQPLGGAISSWR</sequence>
<comment type="caution">
    <text evidence="1">The sequence shown here is derived from an EMBL/GenBank/DDBJ whole genome shotgun (WGS) entry which is preliminary data.</text>
</comment>
<keyword evidence="2" id="KW-1185">Reference proteome</keyword>
<accession>A0A4C1Y800</accession>
<organism evidence="1 2">
    <name type="scientific">Eumeta variegata</name>
    <name type="common">Bagworm moth</name>
    <name type="synonym">Eumeta japonica</name>
    <dbReference type="NCBI Taxonomy" id="151549"/>
    <lineage>
        <taxon>Eukaryota</taxon>
        <taxon>Metazoa</taxon>
        <taxon>Ecdysozoa</taxon>
        <taxon>Arthropoda</taxon>
        <taxon>Hexapoda</taxon>
        <taxon>Insecta</taxon>
        <taxon>Pterygota</taxon>
        <taxon>Neoptera</taxon>
        <taxon>Endopterygota</taxon>
        <taxon>Lepidoptera</taxon>
        <taxon>Glossata</taxon>
        <taxon>Ditrysia</taxon>
        <taxon>Tineoidea</taxon>
        <taxon>Psychidae</taxon>
        <taxon>Oiketicinae</taxon>
        <taxon>Eumeta</taxon>
    </lineage>
</organism>
<evidence type="ECO:0000313" key="1">
    <source>
        <dbReference type="EMBL" id="GBP70952.1"/>
    </source>
</evidence>